<name>T1IEK2_RHOPR</name>
<evidence type="ECO:0000313" key="4">
    <source>
        <dbReference type="Proteomes" id="UP000015103"/>
    </source>
</evidence>
<dbReference type="EMBL" id="ACPB03009826">
    <property type="status" value="NOT_ANNOTATED_CDS"/>
    <property type="molecule type" value="Genomic_DNA"/>
</dbReference>
<feature type="compositionally biased region" description="Basic and acidic residues" evidence="1">
    <location>
        <begin position="95"/>
        <end position="108"/>
    </location>
</feature>
<evidence type="ECO:0000256" key="1">
    <source>
        <dbReference type="SAM" id="MobiDB-lite"/>
    </source>
</evidence>
<sequence length="139" mass="15999">HSVTWNFNKLILSNINFFSKLNSLLILFSFYAINGTYIPSIMSTMITGDHDPVQCYHAAEARAELIKEIRELICKYQSGHYYTYPNYSELSPDYNREGHGKKAHAHTDHPKHHHHKHEPGKTKSDSAVTKILKCICTIE</sequence>
<feature type="compositionally biased region" description="Basic residues" evidence="1">
    <location>
        <begin position="109"/>
        <end position="118"/>
    </location>
</feature>
<keyword evidence="2" id="KW-0472">Membrane</keyword>
<reference evidence="3" key="1">
    <citation type="submission" date="2015-05" db="UniProtKB">
        <authorList>
            <consortium name="EnsemblMetazoa"/>
        </authorList>
    </citation>
    <scope>IDENTIFICATION</scope>
</reference>
<feature type="transmembrane region" description="Helical" evidence="2">
    <location>
        <begin position="15"/>
        <end position="33"/>
    </location>
</feature>
<dbReference type="EMBL" id="ACPB03009825">
    <property type="status" value="NOT_ANNOTATED_CDS"/>
    <property type="molecule type" value="Genomic_DNA"/>
</dbReference>
<dbReference type="Proteomes" id="UP000015103">
    <property type="component" value="Unassembled WGS sequence"/>
</dbReference>
<dbReference type="HOGENOM" id="CLU_1850213_0_0_1"/>
<dbReference type="InParanoid" id="T1IEK2"/>
<dbReference type="AlphaFoldDB" id="T1IEK2"/>
<keyword evidence="2" id="KW-0812">Transmembrane</keyword>
<feature type="region of interest" description="Disordered" evidence="1">
    <location>
        <begin position="95"/>
        <end position="125"/>
    </location>
</feature>
<evidence type="ECO:0000313" key="3">
    <source>
        <dbReference type="EnsemblMetazoa" id="RPRC014722-PA"/>
    </source>
</evidence>
<keyword evidence="4" id="KW-1185">Reference proteome</keyword>
<accession>T1IEK2</accession>
<protein>
    <submittedName>
        <fullName evidence="3">Uncharacterized protein</fullName>
    </submittedName>
</protein>
<proteinExistence type="predicted"/>
<evidence type="ECO:0000256" key="2">
    <source>
        <dbReference type="SAM" id="Phobius"/>
    </source>
</evidence>
<organism evidence="3 4">
    <name type="scientific">Rhodnius prolixus</name>
    <name type="common">Triatomid bug</name>
    <dbReference type="NCBI Taxonomy" id="13249"/>
    <lineage>
        <taxon>Eukaryota</taxon>
        <taxon>Metazoa</taxon>
        <taxon>Ecdysozoa</taxon>
        <taxon>Arthropoda</taxon>
        <taxon>Hexapoda</taxon>
        <taxon>Insecta</taxon>
        <taxon>Pterygota</taxon>
        <taxon>Neoptera</taxon>
        <taxon>Paraneoptera</taxon>
        <taxon>Hemiptera</taxon>
        <taxon>Heteroptera</taxon>
        <taxon>Panheteroptera</taxon>
        <taxon>Cimicomorpha</taxon>
        <taxon>Reduviidae</taxon>
        <taxon>Triatominae</taxon>
        <taxon>Rhodnius</taxon>
    </lineage>
</organism>
<dbReference type="EnsemblMetazoa" id="RPRC014722-RA">
    <property type="protein sequence ID" value="RPRC014722-PA"/>
    <property type="gene ID" value="RPRC014722"/>
</dbReference>
<dbReference type="VEuPathDB" id="VectorBase:RPRC014722"/>
<keyword evidence="2" id="KW-1133">Transmembrane helix</keyword>